<sequence length="112" mass="12615">MGPIRRLRVTQPAMERAMLGVPLRDQIRNEEIRRRTKVTDIGKRVSKAEVAIGGAHSSENRWTLEFQGVGVSTPNQVKASRGEPLDKRGKESWSLERPTKDQCPAVDVNRLI</sequence>
<evidence type="ECO:0000313" key="2">
    <source>
        <dbReference type="EMBL" id="CAH2263633.1"/>
    </source>
</evidence>
<comment type="caution">
    <text evidence="2">The sequence shown here is derived from an EMBL/GenBank/DDBJ whole genome shotgun (WGS) entry which is preliminary data.</text>
</comment>
<evidence type="ECO:0000256" key="1">
    <source>
        <dbReference type="SAM" id="MobiDB-lite"/>
    </source>
</evidence>
<reference evidence="2" key="1">
    <citation type="submission" date="2022-03" db="EMBL/GenBank/DDBJ databases">
        <authorList>
            <person name="Lindestad O."/>
        </authorList>
    </citation>
    <scope>NUCLEOTIDE SEQUENCE</scope>
</reference>
<keyword evidence="3" id="KW-1185">Reference proteome</keyword>
<dbReference type="EMBL" id="CAKXAJ010026233">
    <property type="protein sequence ID" value="CAH2263633.1"/>
    <property type="molecule type" value="Genomic_DNA"/>
</dbReference>
<dbReference type="Proteomes" id="UP000838756">
    <property type="component" value="Unassembled WGS sequence"/>
</dbReference>
<feature type="compositionally biased region" description="Basic and acidic residues" evidence="1">
    <location>
        <begin position="80"/>
        <end position="100"/>
    </location>
</feature>
<name>A0A8S4SA18_9NEOP</name>
<proteinExistence type="predicted"/>
<organism evidence="2 3">
    <name type="scientific">Pararge aegeria aegeria</name>
    <dbReference type="NCBI Taxonomy" id="348720"/>
    <lineage>
        <taxon>Eukaryota</taxon>
        <taxon>Metazoa</taxon>
        <taxon>Ecdysozoa</taxon>
        <taxon>Arthropoda</taxon>
        <taxon>Hexapoda</taxon>
        <taxon>Insecta</taxon>
        <taxon>Pterygota</taxon>
        <taxon>Neoptera</taxon>
        <taxon>Endopterygota</taxon>
        <taxon>Lepidoptera</taxon>
        <taxon>Glossata</taxon>
        <taxon>Ditrysia</taxon>
        <taxon>Papilionoidea</taxon>
        <taxon>Nymphalidae</taxon>
        <taxon>Satyrinae</taxon>
        <taxon>Satyrini</taxon>
        <taxon>Parargina</taxon>
        <taxon>Pararge</taxon>
    </lineage>
</organism>
<accession>A0A8S4SA18</accession>
<feature type="region of interest" description="Disordered" evidence="1">
    <location>
        <begin position="71"/>
        <end position="112"/>
    </location>
</feature>
<gene>
    <name evidence="2" type="primary">jg10924</name>
    <name evidence="2" type="ORF">PAEG_LOCUS24419</name>
</gene>
<dbReference type="OrthoDB" id="7478539at2759"/>
<dbReference type="AlphaFoldDB" id="A0A8S4SA18"/>
<protein>
    <submittedName>
        <fullName evidence="2">Jg10924 protein</fullName>
    </submittedName>
</protein>
<evidence type="ECO:0000313" key="3">
    <source>
        <dbReference type="Proteomes" id="UP000838756"/>
    </source>
</evidence>